<feature type="compositionally biased region" description="Acidic residues" evidence="1">
    <location>
        <begin position="459"/>
        <end position="468"/>
    </location>
</feature>
<comment type="caution">
    <text evidence="3">The sequence shown here is derived from an EMBL/GenBank/DDBJ whole genome shotgun (WGS) entry which is preliminary data.</text>
</comment>
<feature type="compositionally biased region" description="Polar residues" evidence="1">
    <location>
        <begin position="445"/>
        <end position="457"/>
    </location>
</feature>
<feature type="region of interest" description="Disordered" evidence="1">
    <location>
        <begin position="445"/>
        <end position="469"/>
    </location>
</feature>
<organism evidence="3 4">
    <name type="scientific">Cercospora berteroae</name>
    <dbReference type="NCBI Taxonomy" id="357750"/>
    <lineage>
        <taxon>Eukaryota</taxon>
        <taxon>Fungi</taxon>
        <taxon>Dikarya</taxon>
        <taxon>Ascomycota</taxon>
        <taxon>Pezizomycotina</taxon>
        <taxon>Dothideomycetes</taxon>
        <taxon>Dothideomycetidae</taxon>
        <taxon>Mycosphaerellales</taxon>
        <taxon>Mycosphaerellaceae</taxon>
        <taxon>Cercospora</taxon>
    </lineage>
</organism>
<dbReference type="Proteomes" id="UP000237631">
    <property type="component" value="Unassembled WGS sequence"/>
</dbReference>
<evidence type="ECO:0000259" key="2">
    <source>
        <dbReference type="Pfam" id="PF10680"/>
    </source>
</evidence>
<feature type="compositionally biased region" description="Low complexity" evidence="1">
    <location>
        <begin position="194"/>
        <end position="208"/>
    </location>
</feature>
<feature type="region of interest" description="Disordered" evidence="1">
    <location>
        <begin position="175"/>
        <end position="224"/>
    </location>
</feature>
<protein>
    <recommendedName>
        <fullName evidence="2">Rrn9 domain-containing protein</fullName>
    </recommendedName>
</protein>
<sequence>MAEEPKDTDLTAAEAEGSQEEDSDDSERDGRFHGPDASWKFYTKAERELAASLDQIENNDLSAHLYNAHCLKQRSYNSSSVLPWQSKQRWIDREISASGLFLPDAHWTAWPLKPADVPRTGEAWGVAIPDDALATYRYEESWLPGSQLRDCLQAEIQGQAKERLRLRTFSAVDIEPQSSGEISTQTAETDSNGSDADAPPSTSSSSSEESSDGAEQEDDDATNSNITARAFPSVDDEFATNLTQSAVGHIMSQFDAVLKGLHRSRMGHARERSRSRPGSATSIPPTSPGTHSQIGYTSAGSSPEPASRGGSGRLHRGRQDLGTRDWSEVLGIATLVGVDPSIIARARHRCATLFNEDMDFRVMTDAALTNASEGVARDPAKSALAARGARNVQMDVRDGYPCPYTSCDRHVESYPQLWRLREHLKRKHRHETHDINAMVGHMKQSVNSRAGSLQLESDNAGEDEEGDCQDPVTDAVVHHDEYLQPILIPIGRSRDRTKRRTPSREHVKRTKAAQSQDIVVDEETS</sequence>
<keyword evidence="4" id="KW-1185">Reference proteome</keyword>
<dbReference type="EMBL" id="PNEN01000366">
    <property type="protein sequence ID" value="PPJ59618.1"/>
    <property type="molecule type" value="Genomic_DNA"/>
</dbReference>
<dbReference type="STRING" id="357750.A0A2S6CIS9"/>
<feature type="compositionally biased region" description="Polar residues" evidence="1">
    <location>
        <begin position="176"/>
        <end position="193"/>
    </location>
</feature>
<gene>
    <name evidence="3" type="ORF">CBER1_01207</name>
</gene>
<evidence type="ECO:0000256" key="1">
    <source>
        <dbReference type="SAM" id="MobiDB-lite"/>
    </source>
</evidence>
<feature type="compositionally biased region" description="Acidic residues" evidence="1">
    <location>
        <begin position="17"/>
        <end position="27"/>
    </location>
</feature>
<accession>A0A2S6CIS9</accession>
<feature type="domain" description="Rrn9" evidence="2">
    <location>
        <begin position="53"/>
        <end position="123"/>
    </location>
</feature>
<evidence type="ECO:0000313" key="3">
    <source>
        <dbReference type="EMBL" id="PPJ59618.1"/>
    </source>
</evidence>
<feature type="compositionally biased region" description="Acidic residues" evidence="1">
    <location>
        <begin position="209"/>
        <end position="221"/>
    </location>
</feature>
<dbReference type="OrthoDB" id="5412288at2759"/>
<feature type="compositionally biased region" description="Polar residues" evidence="1">
    <location>
        <begin position="276"/>
        <end position="301"/>
    </location>
</feature>
<name>A0A2S6CIS9_9PEZI</name>
<evidence type="ECO:0000313" key="4">
    <source>
        <dbReference type="Proteomes" id="UP000237631"/>
    </source>
</evidence>
<dbReference type="Pfam" id="PF10680">
    <property type="entry name" value="RRN9"/>
    <property type="match status" value="1"/>
</dbReference>
<feature type="region of interest" description="Disordered" evidence="1">
    <location>
        <begin position="489"/>
        <end position="525"/>
    </location>
</feature>
<reference evidence="4" key="1">
    <citation type="journal article" date="2017" name="bioRxiv">
        <title>Conservation of a gene cluster reveals novel cercosporin biosynthetic mechanisms and extends production to the genus Colletotrichum.</title>
        <authorList>
            <person name="de Jonge R."/>
            <person name="Ebert M.K."/>
            <person name="Huitt-Roehl C.R."/>
            <person name="Pal P."/>
            <person name="Suttle J.C."/>
            <person name="Spanner R.E."/>
            <person name="Neubauer J.D."/>
            <person name="Jurick W.M.II."/>
            <person name="Stott K.A."/>
            <person name="Secor G.A."/>
            <person name="Thomma B.P.H.J."/>
            <person name="Van de Peer Y."/>
            <person name="Townsend C.A."/>
            <person name="Bolton M.D."/>
        </authorList>
    </citation>
    <scope>NUCLEOTIDE SEQUENCE [LARGE SCALE GENOMIC DNA]</scope>
    <source>
        <strain evidence="4">CBS538.71</strain>
    </source>
</reference>
<proteinExistence type="predicted"/>
<feature type="compositionally biased region" description="Basic residues" evidence="1">
    <location>
        <begin position="495"/>
        <end position="511"/>
    </location>
</feature>
<dbReference type="InterPro" id="IPR019622">
    <property type="entry name" value="Rrn9_dom"/>
</dbReference>
<feature type="region of interest" description="Disordered" evidence="1">
    <location>
        <begin position="265"/>
        <end position="319"/>
    </location>
</feature>
<dbReference type="AlphaFoldDB" id="A0A2S6CIS9"/>
<feature type="region of interest" description="Disordered" evidence="1">
    <location>
        <begin position="1"/>
        <end position="37"/>
    </location>
</feature>